<dbReference type="PANTHER" id="PTHR23301:SF0">
    <property type="entry name" value="CHITIN-BINDING TYPE-2 DOMAIN-CONTAINING PROTEIN-RELATED"/>
    <property type="match status" value="1"/>
</dbReference>
<keyword evidence="5" id="KW-0325">Glycoprotein</keyword>
<keyword evidence="1" id="KW-0147">Chitin-binding</keyword>
<evidence type="ECO:0000256" key="6">
    <source>
        <dbReference type="SAM" id="MobiDB-lite"/>
    </source>
</evidence>
<evidence type="ECO:0000259" key="8">
    <source>
        <dbReference type="PROSITE" id="PS50940"/>
    </source>
</evidence>
<sequence>MKFPARTLSLFSSNTKMSALLVFLILGTASLSVSAQRRPPNYSQDSMPLTSFTCQDKIIGGYYADPEADCQMFHVCAKVPEGVQDFRFLCPNNTSFDQENQICDDWFNIDCESHLQYNDNFDLYRVGFESSKAAPAKPAKGTPIPLGPTSARPIPTFTRQKPFQGGNSIDEDDNFLRSDTGDRRLHNDLLRGSSSSNFFSNKGGRNDYEDDPPIITKEQEVSKISNDFERKKNKAVVRKLLTGKRPIGQAANSVNNEQPIEYTTTTAKYQNLYRNKQTNVPNYQYTTTTTAAPQTQTTVAPTEATTQYVRPKNSNLRFRGSVNFNGQQRSFNSETSAPVAATQPTVDYYKKTSTKPTYNKNNYYTQTQQTTAQQQNYNTNQQQVYNANQQVNNNNDQAQIAAYNNGNQQIYNANNQAITANQQFYQANQQYNANQQNLVNGINQQAYNVNNLQTSNNQNTDATQQQNNNQQYNNGPTQVPLDYFKKTSVKQSAYKQQTATSAQNTQTQTNAQFTPRQTTQFTPRQTTVNANDYYRTSTTAPSTAFNYNEYYRTSTNTPSTTFNYQEFYRTSTNTPTTNNLNEFYRTSTSTPNVNEYYRTSTSTPNNNYLEFYKTSTINNNNNFNDYYKTSTTSPSTTFDYNEYYRTSAAAQPSSTANYYDPYNSYKEQFLANNAYEEDVQDEFLKTAPSNNLRPSEINAFSRQYSKPVAFNASLTAKLSYNAKAETTLKPTKEKTAAPTQQTYFQPRQNTQTSVTHSVSQQKPTTTQQKSETPAAPQVQQTAAPQVQQQSTKTPTLTLEEYKKILEKPSDYDYAYYGGGGEAVDDYDAERIPEEFSKTKNIKKA</sequence>
<keyword evidence="2 7" id="KW-0732">Signal</keyword>
<feature type="compositionally biased region" description="Polar residues" evidence="6">
    <location>
        <begin position="158"/>
        <end position="167"/>
    </location>
</feature>
<dbReference type="PROSITE" id="PS50940">
    <property type="entry name" value="CHIT_BIND_II"/>
    <property type="match status" value="1"/>
</dbReference>
<feature type="region of interest" description="Disordered" evidence="6">
    <location>
        <begin position="158"/>
        <end position="212"/>
    </location>
</feature>
<evidence type="ECO:0000256" key="7">
    <source>
        <dbReference type="SAM" id="SignalP"/>
    </source>
</evidence>
<protein>
    <recommendedName>
        <fullName evidence="8">Chitin-binding type-2 domain-containing protein</fullName>
    </recommendedName>
</protein>
<feature type="region of interest" description="Disordered" evidence="6">
    <location>
        <begin position="729"/>
        <end position="795"/>
    </location>
</feature>
<evidence type="ECO:0000313" key="9">
    <source>
        <dbReference type="EMBL" id="CAG6664094.1"/>
    </source>
</evidence>
<feature type="compositionally biased region" description="Basic and acidic residues" evidence="6">
    <location>
        <begin position="174"/>
        <end position="189"/>
    </location>
</feature>
<evidence type="ECO:0000256" key="3">
    <source>
        <dbReference type="ARBA" id="ARBA00022737"/>
    </source>
</evidence>
<dbReference type="Pfam" id="PF01607">
    <property type="entry name" value="CBM_14"/>
    <property type="match status" value="1"/>
</dbReference>
<dbReference type="InterPro" id="IPR036508">
    <property type="entry name" value="Chitin-bd_dom_sf"/>
</dbReference>
<dbReference type="SMART" id="SM00494">
    <property type="entry name" value="ChtBD2"/>
    <property type="match status" value="1"/>
</dbReference>
<dbReference type="InterPro" id="IPR002557">
    <property type="entry name" value="Chitin-bd_dom"/>
</dbReference>
<feature type="compositionally biased region" description="Low complexity" evidence="6">
    <location>
        <begin position="759"/>
        <end position="789"/>
    </location>
</feature>
<dbReference type="PANTHER" id="PTHR23301">
    <property type="entry name" value="CHITIN BINDING PERITROPHIN-A"/>
    <property type="match status" value="1"/>
</dbReference>
<feature type="compositionally biased region" description="Polar residues" evidence="6">
    <location>
        <begin position="737"/>
        <end position="758"/>
    </location>
</feature>
<dbReference type="GO" id="GO:0008061">
    <property type="term" value="F:chitin binding"/>
    <property type="evidence" value="ECO:0007669"/>
    <property type="project" value="UniProtKB-KW"/>
</dbReference>
<dbReference type="SUPFAM" id="SSF57625">
    <property type="entry name" value="Invertebrate chitin-binding proteins"/>
    <property type="match status" value="1"/>
</dbReference>
<dbReference type="AlphaFoldDB" id="A0A8D8SBF5"/>
<proteinExistence type="predicted"/>
<dbReference type="EMBL" id="HBUF01206808">
    <property type="protein sequence ID" value="CAG6664094.1"/>
    <property type="molecule type" value="Transcribed_RNA"/>
</dbReference>
<feature type="chain" id="PRO_5034018045" description="Chitin-binding type-2 domain-containing protein" evidence="7">
    <location>
        <begin position="36"/>
        <end position="844"/>
    </location>
</feature>
<feature type="signal peptide" evidence="7">
    <location>
        <begin position="1"/>
        <end position="35"/>
    </location>
</feature>
<feature type="region of interest" description="Disordered" evidence="6">
    <location>
        <begin position="453"/>
        <end position="478"/>
    </location>
</feature>
<dbReference type="GO" id="GO:0005576">
    <property type="term" value="C:extracellular region"/>
    <property type="evidence" value="ECO:0007669"/>
    <property type="project" value="InterPro"/>
</dbReference>
<evidence type="ECO:0000256" key="5">
    <source>
        <dbReference type="ARBA" id="ARBA00023180"/>
    </source>
</evidence>
<feature type="region of interest" description="Disordered" evidence="6">
    <location>
        <begin position="134"/>
        <end position="153"/>
    </location>
</feature>
<evidence type="ECO:0000256" key="2">
    <source>
        <dbReference type="ARBA" id="ARBA00022729"/>
    </source>
</evidence>
<keyword evidence="4" id="KW-1015">Disulfide bond</keyword>
<feature type="domain" description="Chitin-binding type-2" evidence="8">
    <location>
        <begin position="51"/>
        <end position="113"/>
    </location>
</feature>
<evidence type="ECO:0000256" key="1">
    <source>
        <dbReference type="ARBA" id="ARBA00022669"/>
    </source>
</evidence>
<name>A0A8D8SBF5_9HEMI</name>
<accession>A0A8D8SBF5</accession>
<keyword evidence="3" id="KW-0677">Repeat</keyword>
<dbReference type="Gene3D" id="2.170.140.10">
    <property type="entry name" value="Chitin binding domain"/>
    <property type="match status" value="1"/>
</dbReference>
<dbReference type="InterPro" id="IPR051940">
    <property type="entry name" value="Chitin_bind-dev_reg"/>
</dbReference>
<organism evidence="9">
    <name type="scientific">Cacopsylla melanoneura</name>
    <dbReference type="NCBI Taxonomy" id="428564"/>
    <lineage>
        <taxon>Eukaryota</taxon>
        <taxon>Metazoa</taxon>
        <taxon>Ecdysozoa</taxon>
        <taxon>Arthropoda</taxon>
        <taxon>Hexapoda</taxon>
        <taxon>Insecta</taxon>
        <taxon>Pterygota</taxon>
        <taxon>Neoptera</taxon>
        <taxon>Paraneoptera</taxon>
        <taxon>Hemiptera</taxon>
        <taxon>Sternorrhyncha</taxon>
        <taxon>Psylloidea</taxon>
        <taxon>Psyllidae</taxon>
        <taxon>Psyllinae</taxon>
        <taxon>Cacopsylla</taxon>
    </lineage>
</organism>
<reference evidence="9" key="1">
    <citation type="submission" date="2021-05" db="EMBL/GenBank/DDBJ databases">
        <authorList>
            <person name="Alioto T."/>
            <person name="Alioto T."/>
            <person name="Gomez Garrido J."/>
        </authorList>
    </citation>
    <scope>NUCLEOTIDE SEQUENCE</scope>
</reference>
<evidence type="ECO:0000256" key="4">
    <source>
        <dbReference type="ARBA" id="ARBA00023157"/>
    </source>
</evidence>